<dbReference type="EC" id="3.5.1.100" evidence="4"/>
<accession>S5Y229</accession>
<dbReference type="eggNOG" id="COG0388">
    <property type="taxonomic scope" value="Bacteria"/>
</dbReference>
<dbReference type="InterPro" id="IPR003010">
    <property type="entry name" value="C-N_Hydrolase"/>
</dbReference>
<comment type="similarity">
    <text evidence="1">Belongs to the carbon-nitrogen hydrolase superfamily. NIT1/NIT2 family.</text>
</comment>
<dbReference type="EMBL" id="CP006650">
    <property type="protein sequence ID" value="AGT09795.1"/>
    <property type="molecule type" value="Genomic_DNA"/>
</dbReference>
<dbReference type="PANTHER" id="PTHR43674">
    <property type="entry name" value="NITRILASE C965.09-RELATED"/>
    <property type="match status" value="1"/>
</dbReference>
<evidence type="ECO:0000259" key="3">
    <source>
        <dbReference type="PROSITE" id="PS50263"/>
    </source>
</evidence>
<evidence type="ECO:0000256" key="1">
    <source>
        <dbReference type="ARBA" id="ARBA00010613"/>
    </source>
</evidence>
<dbReference type="PROSITE" id="PS01227">
    <property type="entry name" value="UPF0012"/>
    <property type="match status" value="1"/>
</dbReference>
<protein>
    <submittedName>
        <fullName evidence="4">R-amidase</fullName>
        <ecNumber evidence="4">3.5.1.100</ecNumber>
    </submittedName>
</protein>
<dbReference type="InterPro" id="IPR001110">
    <property type="entry name" value="UPF0012_CS"/>
</dbReference>
<dbReference type="GO" id="GO:0016811">
    <property type="term" value="F:hydrolase activity, acting on carbon-nitrogen (but not peptide) bonds, in linear amides"/>
    <property type="evidence" value="ECO:0007669"/>
    <property type="project" value="TreeGrafter"/>
</dbReference>
<evidence type="ECO:0000313" key="5">
    <source>
        <dbReference type="Proteomes" id="UP000015480"/>
    </source>
</evidence>
<dbReference type="AlphaFoldDB" id="S5Y229"/>
<dbReference type="Proteomes" id="UP000015480">
    <property type="component" value="Chromosome"/>
</dbReference>
<proteinExistence type="inferred from homology"/>
<feature type="domain" description="CN hydrolase" evidence="3">
    <location>
        <begin position="1"/>
        <end position="242"/>
    </location>
</feature>
<dbReference type="PROSITE" id="PS50263">
    <property type="entry name" value="CN_HYDROLASE"/>
    <property type="match status" value="1"/>
</dbReference>
<dbReference type="SUPFAM" id="SSF56317">
    <property type="entry name" value="Carbon-nitrogen hydrolase"/>
    <property type="match status" value="1"/>
</dbReference>
<dbReference type="HOGENOM" id="CLU_030130_3_1_5"/>
<dbReference type="InterPro" id="IPR036526">
    <property type="entry name" value="C-N_Hydrolase_sf"/>
</dbReference>
<dbReference type="Pfam" id="PF00795">
    <property type="entry name" value="CN_hydrolase"/>
    <property type="match status" value="1"/>
</dbReference>
<dbReference type="InterPro" id="IPR050345">
    <property type="entry name" value="Aliph_Amidase/BUP"/>
</dbReference>
<reference evidence="4 5" key="1">
    <citation type="journal article" date="2014" name="BMC Genomics">
        <title>Architecture and functions of a multipartite genome of the methylotrophic bacterium Paracoccus aminophilus JCM 7686, containing primary and secondary chromids.</title>
        <authorList>
            <person name="Dziewit L."/>
            <person name="Czarnecki J."/>
            <person name="Wibberg D."/>
            <person name="Radlinska M."/>
            <person name="Mrozek P."/>
            <person name="Szymczak M."/>
            <person name="Schluter A."/>
            <person name="Puhler A."/>
            <person name="Bartosik D."/>
        </authorList>
    </citation>
    <scope>NUCLEOTIDE SEQUENCE [LARGE SCALE GENOMIC DNA]</scope>
    <source>
        <strain evidence="4">JCM 7686</strain>
    </source>
</reference>
<dbReference type="STRING" id="1367847.JCM7686_2739"/>
<keyword evidence="5" id="KW-1185">Reference proteome</keyword>
<dbReference type="RefSeq" id="WP_020951433.1">
    <property type="nucleotide sequence ID" value="NC_022041.1"/>
</dbReference>
<organism evidence="4 5">
    <name type="scientific">Paracoccus aminophilus JCM 7686</name>
    <dbReference type="NCBI Taxonomy" id="1367847"/>
    <lineage>
        <taxon>Bacteria</taxon>
        <taxon>Pseudomonadati</taxon>
        <taxon>Pseudomonadota</taxon>
        <taxon>Alphaproteobacteria</taxon>
        <taxon>Rhodobacterales</taxon>
        <taxon>Paracoccaceae</taxon>
        <taxon>Paracoccus</taxon>
    </lineage>
</organism>
<name>S5Y229_PARAH</name>
<dbReference type="Gene3D" id="3.60.110.10">
    <property type="entry name" value="Carbon-nitrogen hydrolase"/>
    <property type="match status" value="1"/>
</dbReference>
<dbReference type="PANTHER" id="PTHR43674:SF2">
    <property type="entry name" value="BETA-UREIDOPROPIONASE"/>
    <property type="match status" value="1"/>
</dbReference>
<keyword evidence="2 4" id="KW-0378">Hydrolase</keyword>
<evidence type="ECO:0000256" key="2">
    <source>
        <dbReference type="ARBA" id="ARBA00022801"/>
    </source>
</evidence>
<sequence>MKLALWQTAPTNGRIEAVFSAVCSQLRAAAAAGAKLLVAPELVLPGYNRPDLHAALAQPLDGEWITRLRDLARETGCGICLGWAERAGAAEPAAVYNAATAIGPDGAILAHYRKIQLFGPMESASFARGDQLCPVFEIEGRRAAMLICYDIEFPGHAAALAQAGARLILVPTANPTGFEHVQNRLVPARAHENNATVAYANLCGSENGLSFGGRSLIAGPDGEPLAQAGARGEALLVVDLAAADAVPEELRGVVAQEYRPARG</sequence>
<evidence type="ECO:0000313" key="4">
    <source>
        <dbReference type="EMBL" id="AGT09795.1"/>
    </source>
</evidence>
<dbReference type="OrthoDB" id="9811121at2"/>
<dbReference type="PATRIC" id="fig|1367847.3.peg.2741"/>
<dbReference type="KEGG" id="pami:JCM7686_2739"/>
<gene>
    <name evidence="4" type="ORF">JCM7686_2739</name>
</gene>